<gene>
    <name evidence="1" type="ORF">BACUNI_02881</name>
</gene>
<proteinExistence type="predicted"/>
<keyword evidence="2" id="KW-1185">Reference proteome</keyword>
<accession>A0ABC9N9Y3</accession>
<name>A0ABC9N9Y3_BACUC</name>
<dbReference type="AlphaFoldDB" id="A0ABC9N9Y3"/>
<evidence type="ECO:0000313" key="1">
    <source>
        <dbReference type="EMBL" id="EDO53602.1"/>
    </source>
</evidence>
<reference evidence="1" key="1">
    <citation type="submission" date="2007-06" db="EMBL/GenBank/DDBJ databases">
        <authorList>
            <person name="Fulton L."/>
            <person name="Clifton S."/>
            <person name="Fulton B."/>
            <person name="Xu J."/>
            <person name="Minx P."/>
            <person name="Pepin K.H."/>
            <person name="Johnson M."/>
            <person name="Thiruvilangam P."/>
            <person name="Bhonagiri V."/>
            <person name="Nash W.E."/>
            <person name="Mardis E.R."/>
            <person name="Wilson R.K."/>
        </authorList>
    </citation>
    <scope>NUCLEOTIDE SEQUENCE [LARGE SCALE GENOMIC DNA]</scope>
    <source>
        <strain evidence="1">ATCC 8492</strain>
    </source>
</reference>
<protein>
    <submittedName>
        <fullName evidence="1">Uncharacterized protein</fullName>
    </submittedName>
</protein>
<evidence type="ECO:0000313" key="2">
    <source>
        <dbReference type="Proteomes" id="UP000004110"/>
    </source>
</evidence>
<dbReference type="EMBL" id="AAYH02000045">
    <property type="protein sequence ID" value="EDO53602.1"/>
    <property type="molecule type" value="Genomic_DNA"/>
</dbReference>
<organism evidence="1 2">
    <name type="scientific">Bacteroides uniformis (strain ATCC 8492 / DSM 6597 / CCUG 4942 / CIP 103695 / JCM 5828 / KCTC 5204 / NCTC 13054 / VPI 0061)</name>
    <dbReference type="NCBI Taxonomy" id="411479"/>
    <lineage>
        <taxon>Bacteria</taxon>
        <taxon>Pseudomonadati</taxon>
        <taxon>Bacteroidota</taxon>
        <taxon>Bacteroidia</taxon>
        <taxon>Bacteroidales</taxon>
        <taxon>Bacteroidaceae</taxon>
        <taxon>Bacteroides</taxon>
    </lineage>
</organism>
<sequence length="36" mass="4112">MSKLTDMSNLSESPYHRDYELAHGYLWAIPKGKQSG</sequence>
<dbReference type="Proteomes" id="UP000004110">
    <property type="component" value="Unassembled WGS sequence"/>
</dbReference>
<reference evidence="1" key="2">
    <citation type="submission" date="2013-11" db="EMBL/GenBank/DDBJ databases">
        <title>Draft genome sequence of Bacteroides uniformis (ATCC 8492).</title>
        <authorList>
            <person name="Sudarsanam P."/>
            <person name="Ley R."/>
            <person name="Guruge J."/>
            <person name="Turnbaugh P.J."/>
            <person name="Mahowald M."/>
            <person name="Liep D."/>
            <person name="Gordon J."/>
        </authorList>
    </citation>
    <scope>NUCLEOTIDE SEQUENCE</scope>
    <source>
        <strain evidence="1">ATCC 8492</strain>
    </source>
</reference>
<comment type="caution">
    <text evidence="1">The sequence shown here is derived from an EMBL/GenBank/DDBJ whole genome shotgun (WGS) entry which is preliminary data.</text>
</comment>